<feature type="chain" id="PRO_5044317369" description="Lipoprotein" evidence="1">
    <location>
        <begin position="20"/>
        <end position="134"/>
    </location>
</feature>
<protein>
    <recommendedName>
        <fullName evidence="3">Lipoprotein</fullName>
    </recommendedName>
</protein>
<keyword evidence="1" id="KW-0732">Signal</keyword>
<dbReference type="PROSITE" id="PS51257">
    <property type="entry name" value="PROKAR_LIPOPROTEIN"/>
    <property type="match status" value="1"/>
</dbReference>
<name>A0AB39HH55_9VIBR</name>
<evidence type="ECO:0000313" key="2">
    <source>
        <dbReference type="EMBL" id="XDK25539.1"/>
    </source>
</evidence>
<gene>
    <name evidence="2" type="ORF">AB0763_02520</name>
</gene>
<proteinExistence type="predicted"/>
<dbReference type="EMBL" id="CP162601">
    <property type="protein sequence ID" value="XDK25539.1"/>
    <property type="molecule type" value="Genomic_DNA"/>
</dbReference>
<evidence type="ECO:0008006" key="3">
    <source>
        <dbReference type="Google" id="ProtNLM"/>
    </source>
</evidence>
<dbReference type="AlphaFoldDB" id="A0AB39HH55"/>
<dbReference type="RefSeq" id="WP_306100981.1">
    <property type="nucleotide sequence ID" value="NZ_CP162601.1"/>
</dbReference>
<evidence type="ECO:0000256" key="1">
    <source>
        <dbReference type="SAM" id="SignalP"/>
    </source>
</evidence>
<reference evidence="2" key="1">
    <citation type="submission" date="2024-07" db="EMBL/GenBank/DDBJ databases">
        <title>Genome Analysis of a Potential Novel Vibrio Species Secreting pH- and Thermo-stable Alginate Lyase and its Application in Producing Alginate Oligosaccharides.</title>
        <authorList>
            <person name="Huang H."/>
            <person name="Bao K."/>
        </authorList>
    </citation>
    <scope>NUCLEOTIDE SEQUENCE</scope>
    <source>
        <strain evidence="2">HB236076</strain>
    </source>
</reference>
<feature type="signal peptide" evidence="1">
    <location>
        <begin position="1"/>
        <end position="19"/>
    </location>
</feature>
<organism evidence="2">
    <name type="scientific">Vibrio sp. HB236076</name>
    <dbReference type="NCBI Taxonomy" id="3232307"/>
    <lineage>
        <taxon>Bacteria</taxon>
        <taxon>Pseudomonadati</taxon>
        <taxon>Pseudomonadota</taxon>
        <taxon>Gammaproteobacteria</taxon>
        <taxon>Vibrionales</taxon>
        <taxon>Vibrionaceae</taxon>
        <taxon>Vibrio</taxon>
    </lineage>
</organism>
<dbReference type="KEGG" id="vih:AB0763_02520"/>
<sequence length="134" mass="14525">MLKKITFCLALGLTLSACAYKPREVSADIPLVSPNSSMLNGQLIAKKYWPQLDDATTQSLTAENVTISVSAPYFSALGNTCRTLEAQLSNGDDRVQIACSRPYKGTDADPVFNPVTPWYLTPSLNKGETLPVVQ</sequence>
<accession>A0AB39HH55</accession>